<feature type="non-terminal residue" evidence="1">
    <location>
        <position position="70"/>
    </location>
</feature>
<gene>
    <name evidence="1" type="ORF">LCGC14_2018020</name>
</gene>
<name>A0A0F9EYJ9_9ZZZZ</name>
<reference evidence="1" key="1">
    <citation type="journal article" date="2015" name="Nature">
        <title>Complex archaea that bridge the gap between prokaryotes and eukaryotes.</title>
        <authorList>
            <person name="Spang A."/>
            <person name="Saw J.H."/>
            <person name="Jorgensen S.L."/>
            <person name="Zaremba-Niedzwiedzka K."/>
            <person name="Martijn J."/>
            <person name="Lind A.E."/>
            <person name="van Eijk R."/>
            <person name="Schleper C."/>
            <person name="Guy L."/>
            <person name="Ettema T.J."/>
        </authorList>
    </citation>
    <scope>NUCLEOTIDE SEQUENCE</scope>
</reference>
<dbReference type="EMBL" id="LAZR01023262">
    <property type="protein sequence ID" value="KKL79119.1"/>
    <property type="molecule type" value="Genomic_DNA"/>
</dbReference>
<organism evidence="1">
    <name type="scientific">marine sediment metagenome</name>
    <dbReference type="NCBI Taxonomy" id="412755"/>
    <lineage>
        <taxon>unclassified sequences</taxon>
        <taxon>metagenomes</taxon>
        <taxon>ecological metagenomes</taxon>
    </lineage>
</organism>
<comment type="caution">
    <text evidence="1">The sequence shown here is derived from an EMBL/GenBank/DDBJ whole genome shotgun (WGS) entry which is preliminary data.</text>
</comment>
<dbReference type="AlphaFoldDB" id="A0A0F9EYJ9"/>
<proteinExistence type="predicted"/>
<protein>
    <submittedName>
        <fullName evidence="1">Uncharacterized protein</fullName>
    </submittedName>
</protein>
<evidence type="ECO:0000313" key="1">
    <source>
        <dbReference type="EMBL" id="KKL79119.1"/>
    </source>
</evidence>
<sequence>MIPVAAAEATPENIAAPTPVAVPVPVAEATPAPVATPTPVAVPVPAAEGVAHGQFVYPRGVKRLFDVVEF</sequence>
<accession>A0A0F9EYJ9</accession>